<comment type="caution">
    <text evidence="1">The sequence shown here is derived from an EMBL/GenBank/DDBJ whole genome shotgun (WGS) entry which is preliminary data.</text>
</comment>
<dbReference type="Proteomes" id="UP001375240">
    <property type="component" value="Unassembled WGS sequence"/>
</dbReference>
<reference evidence="1 2" key="1">
    <citation type="submission" date="2019-10" db="EMBL/GenBank/DDBJ databases">
        <authorList>
            <person name="Palmer J.M."/>
        </authorList>
    </citation>
    <scope>NUCLEOTIDE SEQUENCE [LARGE SCALE GENOMIC DNA]</scope>
    <source>
        <strain evidence="1 2">TWF696</strain>
    </source>
</reference>
<organism evidence="1 2">
    <name type="scientific">Orbilia brochopaga</name>
    <dbReference type="NCBI Taxonomy" id="3140254"/>
    <lineage>
        <taxon>Eukaryota</taxon>
        <taxon>Fungi</taxon>
        <taxon>Dikarya</taxon>
        <taxon>Ascomycota</taxon>
        <taxon>Pezizomycotina</taxon>
        <taxon>Orbiliomycetes</taxon>
        <taxon>Orbiliales</taxon>
        <taxon>Orbiliaceae</taxon>
        <taxon>Orbilia</taxon>
    </lineage>
</organism>
<name>A0AAV9V644_9PEZI</name>
<protein>
    <submittedName>
        <fullName evidence="1">Uncharacterized protein</fullName>
    </submittedName>
</protein>
<accession>A0AAV9V644</accession>
<proteinExistence type="predicted"/>
<evidence type="ECO:0000313" key="1">
    <source>
        <dbReference type="EMBL" id="KAK6355331.1"/>
    </source>
</evidence>
<gene>
    <name evidence="1" type="ORF">TWF696_004441</name>
</gene>
<sequence length="71" mass="8148">MMFKYRTMAKAWFLTPSPLPVVKKEDSDLDDMTRSSSLEASMSAKYTALWPLKGSLKRSLSLRSPQIWMGF</sequence>
<keyword evidence="2" id="KW-1185">Reference proteome</keyword>
<evidence type="ECO:0000313" key="2">
    <source>
        <dbReference type="Proteomes" id="UP001375240"/>
    </source>
</evidence>
<dbReference type="AlphaFoldDB" id="A0AAV9V644"/>
<dbReference type="EMBL" id="JAVHNQ010000002">
    <property type="protein sequence ID" value="KAK6355331.1"/>
    <property type="molecule type" value="Genomic_DNA"/>
</dbReference>